<feature type="transmembrane region" description="Helical" evidence="1">
    <location>
        <begin position="166"/>
        <end position="185"/>
    </location>
</feature>
<dbReference type="RefSeq" id="WP_269127660.1">
    <property type="nucleotide sequence ID" value="NZ_CP114058.1"/>
</dbReference>
<keyword evidence="3" id="KW-1185">Reference proteome</keyword>
<feature type="transmembrane region" description="Helical" evidence="1">
    <location>
        <begin position="127"/>
        <end position="146"/>
    </location>
</feature>
<feature type="transmembrane region" description="Helical" evidence="1">
    <location>
        <begin position="36"/>
        <end position="53"/>
    </location>
</feature>
<dbReference type="EMBL" id="CP114058">
    <property type="protein sequence ID" value="WAS99980.1"/>
    <property type="molecule type" value="Genomic_DNA"/>
</dbReference>
<name>A0ABY7HM36_9GAMM</name>
<dbReference type="Proteomes" id="UP001164712">
    <property type="component" value="Chromosome"/>
</dbReference>
<sequence length="387" mass="44734">MIRESGKNVFAYNLSFLALLCAFSIDLFTYGYPGKLFYLVSYVAIFYTFVYFYQNRRALNLDKPALYFFITLLLVGLSRLVWSWHFKQTHYEDIRDNYALGGKRFVIAAFLLFYFYQYRALLLRSVLKLGIGVMFIGMAISLWYGHVTPEPLTHRAQWTSDAATTGAYLVVIYAMATIVAVRACYKDSGFSILLFSLVFLLTMGMILMTETRSAILLTPLIFAAFFIYYYRSVSLKIQLALALVIVLAASSVVYFSWNRISQIGSDIAEYNTNNATSIGARFSMWGPEYTASRLTCWVKPWIAVMPRHWIISIIRNVRTRRPRATLPIICTMICSIRSPCRVFSALFRWRCSLLRASIFLCAEMRCRIMGPSLFCCRYLFSVWLTRY</sequence>
<feature type="transmembrane region" description="Helical" evidence="1">
    <location>
        <begin position="192"/>
        <end position="208"/>
    </location>
</feature>
<protein>
    <submittedName>
        <fullName evidence="2">Uncharacterized protein</fullName>
    </submittedName>
</protein>
<organism evidence="2 3">
    <name type="scientific">Rouxiella chamberiensis</name>
    <dbReference type="NCBI Taxonomy" id="1513468"/>
    <lineage>
        <taxon>Bacteria</taxon>
        <taxon>Pseudomonadati</taxon>
        <taxon>Pseudomonadota</taxon>
        <taxon>Gammaproteobacteria</taxon>
        <taxon>Enterobacterales</taxon>
        <taxon>Yersiniaceae</taxon>
        <taxon>Rouxiella</taxon>
    </lineage>
</organism>
<feature type="transmembrane region" description="Helical" evidence="1">
    <location>
        <begin position="65"/>
        <end position="86"/>
    </location>
</feature>
<reference evidence="2" key="1">
    <citation type="submission" date="2022-12" db="EMBL/GenBank/DDBJ databases">
        <title>Complete genome sequence of an Australian strain of Rouxiella badensis DAR84756 and resolution of the R. badensis DSM100043 and R. chamberiensis DSM28324 genomes.</title>
        <authorList>
            <person name="Paul S."/>
            <person name="Anderson P.J."/>
            <person name="Maynard G."/>
            <person name="Dyall-Smith M."/>
            <person name="Kudinha T."/>
        </authorList>
    </citation>
    <scope>NUCLEOTIDE SEQUENCE</scope>
    <source>
        <strain evidence="2">DSM 28324</strain>
    </source>
</reference>
<evidence type="ECO:0000313" key="3">
    <source>
        <dbReference type="Proteomes" id="UP001164712"/>
    </source>
</evidence>
<feature type="transmembrane region" description="Helical" evidence="1">
    <location>
        <begin position="9"/>
        <end position="30"/>
    </location>
</feature>
<evidence type="ECO:0000313" key="2">
    <source>
        <dbReference type="EMBL" id="WAS99980.1"/>
    </source>
</evidence>
<accession>A0ABY7HM36</accession>
<feature type="transmembrane region" description="Helical" evidence="1">
    <location>
        <begin position="214"/>
        <end position="230"/>
    </location>
</feature>
<keyword evidence="1" id="KW-0812">Transmembrane</keyword>
<proteinExistence type="predicted"/>
<evidence type="ECO:0000256" key="1">
    <source>
        <dbReference type="SAM" id="Phobius"/>
    </source>
</evidence>
<keyword evidence="1" id="KW-1133">Transmembrane helix</keyword>
<gene>
    <name evidence="2" type="ORF">O1V66_13175</name>
</gene>
<feature type="transmembrane region" description="Helical" evidence="1">
    <location>
        <begin position="98"/>
        <end position="115"/>
    </location>
</feature>
<keyword evidence="1" id="KW-0472">Membrane</keyword>
<feature type="transmembrane region" description="Helical" evidence="1">
    <location>
        <begin position="237"/>
        <end position="257"/>
    </location>
</feature>